<dbReference type="KEGG" id="cvi:CV_1123"/>
<dbReference type="HOGENOM" id="CLU_2823299_0_0_4"/>
<evidence type="ECO:0000313" key="2">
    <source>
        <dbReference type="Proteomes" id="UP000001424"/>
    </source>
</evidence>
<protein>
    <submittedName>
        <fullName evidence="1">Uncharacterized protein</fullName>
    </submittedName>
</protein>
<name>Q7NYZ9_CHRVO</name>
<organism evidence="1 2">
    <name type="scientific">Chromobacterium violaceum (strain ATCC 12472 / DSM 30191 / JCM 1249 / CCUG 213 / NBRC 12614 / NCIMB 9131 / NCTC 9757 / MK)</name>
    <dbReference type="NCBI Taxonomy" id="243365"/>
    <lineage>
        <taxon>Bacteria</taxon>
        <taxon>Pseudomonadati</taxon>
        <taxon>Pseudomonadota</taxon>
        <taxon>Betaproteobacteria</taxon>
        <taxon>Neisseriales</taxon>
        <taxon>Chromobacteriaceae</taxon>
        <taxon>Chromobacterium</taxon>
    </lineage>
</organism>
<dbReference type="EMBL" id="AE016825">
    <property type="protein sequence ID" value="AAQ58798.1"/>
    <property type="molecule type" value="Genomic_DNA"/>
</dbReference>
<keyword evidence="2" id="KW-1185">Reference proteome</keyword>
<sequence>MIKRRCFFKVLLNFPCCNRRLGQGVFSRLLSFALRKCACRQYRCPTRERCGLTAGSAGVPRVMHTA</sequence>
<dbReference type="Proteomes" id="UP000001424">
    <property type="component" value="Chromosome"/>
</dbReference>
<gene>
    <name evidence="1" type="ordered locus">CV_1123</name>
</gene>
<evidence type="ECO:0000313" key="1">
    <source>
        <dbReference type="EMBL" id="AAQ58798.1"/>
    </source>
</evidence>
<proteinExistence type="predicted"/>
<dbReference type="AlphaFoldDB" id="Q7NYZ9"/>
<accession>Q7NYZ9</accession>
<dbReference type="STRING" id="243365.CV_1123"/>
<reference evidence="1 2" key="1">
    <citation type="journal article" date="2003" name="Proc. Natl. Acad. Sci. U.S.A.">
        <title>The complete genome sequence of Chromobacterium violaceum reveals remarkable and exploitable bacterial adaptability.</title>
        <authorList>
            <person name="Vasconcelos A.T.R."/>
            <person name="de Almeida D.F."/>
            <person name="Almeida F.C."/>
            <person name="de Almeida L.G.P."/>
            <person name="de Almeida R."/>
            <person name="Goncalves J.A.A."/>
            <person name="Andrade E.M."/>
            <person name="Antonio R.V."/>
            <person name="Araripe J."/>
            <person name="de Araujo M.F.F."/>
            <person name="Filho S.A."/>
            <person name="Azevedo V."/>
            <person name="Batista A.J."/>
            <person name="Bataus L.A.M."/>
            <person name="Batista J.S."/>
            <person name="Belo A."/>
            <person name="vander Berg C."/>
            <person name="Blamey J."/>
            <person name="Bogo M."/>
            <person name="Bonato S."/>
            <person name="Bordignon J."/>
            <person name="Brito C.A."/>
            <person name="Brocchi M."/>
            <person name="Burity H.A."/>
            <person name="Camargo A.A."/>
            <person name="Cardoso D.D.P."/>
            <person name="Carneiro N.P."/>
            <person name="Carraro D.M."/>
            <person name="Carvalho C.M.B."/>
            <person name="Cascardo J.C.M."/>
            <person name="Cavada B.S."/>
            <person name="Chueire L.M.O."/>
            <person name="Pasa T.B.C."/>
            <person name="Duran N."/>
            <person name="Fagundes N."/>
            <person name="Falcao C.L."/>
            <person name="Fantinatti F."/>
            <person name="Farias I.P."/>
            <person name="Felipe M.S.S."/>
            <person name="Ferrari L.P."/>
            <person name="Ferro J.A."/>
            <person name="Ferro M.I.T."/>
            <person name="Franco G.R."/>
            <person name="Freitas N.S.A."/>
            <person name="Furlan L.R."/>
            <person name="Gazzinelli R.T."/>
            <person name="Gomes E.A."/>
            <person name="Goncalves P.R."/>
            <person name="Grangeiro T.B."/>
            <person name="Grattapaglia D."/>
            <person name="Grisard E.C."/>
            <person name="Guimaraes C.T."/>
            <person name="Hanna E.S."/>
            <person name="Hungria M."/>
            <person name="Jardim S.N."/>
            <person name="Laurino J."/>
            <person name="Leoi L.C.T."/>
            <person name="Fassarella L."/>
            <person name="Lima A."/>
            <person name="Loureiro M.F."/>
            <person name="Lyra M.C.P."/>
            <person name="Macedo M."/>
            <person name="Madeira H.M.F."/>
            <person name="Manfio G.P."/>
            <person name="Maranhao A.Q."/>
            <person name="Martins W.S."/>
            <person name="di Mauro S.M.Z."/>
            <person name="de Medeiros S.R.B."/>
            <person name="Meissner R.D.V."/>
            <person name="Menck C.F.M."/>
            <person name="Moreira M.A.M."/>
            <person name="Nascimento F.F."/>
            <person name="Nicolas M.F."/>
            <person name="Oliveira J.G."/>
            <person name="Oliveira S.C."/>
            <person name="Paixao R.F.C."/>
            <person name="Parente J.A."/>
            <person name="Pedrosa F.O."/>
            <person name="Pena S.J.D."/>
            <person name="Perreira J.O."/>
            <person name="Perreira M."/>
            <person name="Pinto L.S.R.C."/>
            <person name="Pinto L.S."/>
            <person name="Porto J.I.R."/>
            <person name="Potrich D.P."/>
            <person name="Neto C.E.R."/>
            <person name="Reis A.M.M."/>
            <person name="Rigo L.U."/>
            <person name="Rondinelli E."/>
            <person name="dos Santos E.B.P."/>
            <person name="Santos F.R."/>
            <person name="Schneider M.P.C."/>
            <person name="Seuanez H.N."/>
            <person name="Silva A.M.R."/>
            <person name="da Silva A.L.C."/>
            <person name="Silva D.W."/>
            <person name="Silva R."/>
            <person name="Simoes I.C."/>
            <person name="Simon D."/>
            <person name="Soares C.M.A."/>
            <person name="Soares R.B.A."/>
            <person name="Souza E.M."/>
            <person name="Souza K.R.L."/>
            <person name="Souza R.C."/>
            <person name="Steffens M.B.R."/>
            <person name="Steindel M."/>
            <person name="Teixeira S.R."/>
            <person name="Urmenyi T."/>
            <person name="Vettore A."/>
            <person name="Wassem R."/>
            <person name="Zaha A."/>
            <person name="Simpson A.J.G."/>
        </authorList>
    </citation>
    <scope>NUCLEOTIDE SEQUENCE [LARGE SCALE GENOMIC DNA]</scope>
    <source>
        <strain evidence="2">ATCC 12472 / DSM 30191 / JCM 1249 / NBRC 12614 / NCIMB 9131 / NCTC 9757</strain>
    </source>
</reference>